<comment type="subcellular location">
    <subcellularLocation>
        <location evidence="2">Membrane</location>
        <topology evidence="2">Multi-pass membrane protein</topology>
    </subcellularLocation>
</comment>
<keyword evidence="5 11" id="KW-1133">Transmembrane helix</keyword>
<dbReference type="PRINTS" id="PR00237">
    <property type="entry name" value="GPCRRHODOPSN"/>
</dbReference>
<keyword evidence="10" id="KW-0807">Transducer</keyword>
<dbReference type="InterPro" id="IPR050427">
    <property type="entry name" value="Olfactory_Receptors"/>
</dbReference>
<dbReference type="GO" id="GO:0005886">
    <property type="term" value="C:plasma membrane"/>
    <property type="evidence" value="ECO:0007669"/>
    <property type="project" value="UniProtKB-ARBA"/>
</dbReference>
<feature type="transmembrane region" description="Helical" evidence="11">
    <location>
        <begin position="50"/>
        <end position="74"/>
    </location>
</feature>
<evidence type="ECO:0000256" key="6">
    <source>
        <dbReference type="ARBA" id="ARBA00023040"/>
    </source>
</evidence>
<dbReference type="InterPro" id="IPR017452">
    <property type="entry name" value="GPCR_Rhodpsn_7TM"/>
</dbReference>
<sequence length="271" mass="30427">MQLKNNVTEFILLGLKCFFATFLIFYLGTLLGNFLIIATIKTSRALGSPMYFFLFHLSLSDACFSTCIAPRMIADSLLKKVTISFSECIVQIFILVLMAVDHYVAICKTLRYTTIMSHQVGSIVHSLAQIFLALSLPFCGLNVTDHYLCDLQPLLQLACTDTYVTNLLLVSNSGAICTVSFHSLRNHSAERRKKALSTCISHIIVVTLFFGPCIFIYTRPATTFSMDKMIAVFYTLGTPLINPLIYTLRNAEVKNAMGMLWRKKLVSDDKR</sequence>
<proteinExistence type="inferred from homology"/>
<evidence type="ECO:0000256" key="3">
    <source>
        <dbReference type="ARBA" id="ARBA00010663"/>
    </source>
</evidence>
<feature type="transmembrane region" description="Helical" evidence="11">
    <location>
        <begin position="163"/>
        <end position="184"/>
    </location>
</feature>
<dbReference type="Proteomes" id="UP000326458">
    <property type="component" value="Unassembled WGS sequence"/>
</dbReference>
<evidence type="ECO:0000256" key="9">
    <source>
        <dbReference type="ARBA" id="ARBA00023170"/>
    </source>
</evidence>
<evidence type="ECO:0000256" key="1">
    <source>
        <dbReference type="ARBA" id="ARBA00003929"/>
    </source>
</evidence>
<protein>
    <recommendedName>
        <fullName evidence="12">G-protein coupled receptors family 1 profile domain-containing protein</fullName>
    </recommendedName>
</protein>
<keyword evidence="14" id="KW-1185">Reference proteome</keyword>
<evidence type="ECO:0000256" key="7">
    <source>
        <dbReference type="ARBA" id="ARBA00023136"/>
    </source>
</evidence>
<name>A0A5N3WIT7_MUNMU</name>
<comment type="caution">
    <text evidence="13">The sequence shown here is derived from an EMBL/GenBank/DDBJ whole genome shotgun (WGS) entry which is preliminary data.</text>
</comment>
<evidence type="ECO:0000256" key="8">
    <source>
        <dbReference type="ARBA" id="ARBA00023157"/>
    </source>
</evidence>
<feature type="transmembrane region" description="Helical" evidence="11">
    <location>
        <begin position="120"/>
        <end position="143"/>
    </location>
</feature>
<feature type="transmembrane region" description="Helical" evidence="11">
    <location>
        <begin position="80"/>
        <end position="100"/>
    </location>
</feature>
<evidence type="ECO:0000313" key="14">
    <source>
        <dbReference type="Proteomes" id="UP000326458"/>
    </source>
</evidence>
<dbReference type="Pfam" id="PF13853">
    <property type="entry name" value="7tm_4"/>
    <property type="match status" value="1"/>
</dbReference>
<evidence type="ECO:0000256" key="4">
    <source>
        <dbReference type="ARBA" id="ARBA00022692"/>
    </source>
</evidence>
<feature type="transmembrane region" description="Helical" evidence="11">
    <location>
        <begin position="12"/>
        <end position="38"/>
    </location>
</feature>
<feature type="domain" description="G-protein coupled receptors family 1 profile" evidence="12">
    <location>
        <begin position="32"/>
        <end position="246"/>
    </location>
</feature>
<evidence type="ECO:0000256" key="5">
    <source>
        <dbReference type="ARBA" id="ARBA00022989"/>
    </source>
</evidence>
<evidence type="ECO:0000256" key="10">
    <source>
        <dbReference type="ARBA" id="ARBA00023224"/>
    </source>
</evidence>
<reference evidence="13 14" key="1">
    <citation type="submission" date="2019-06" db="EMBL/GenBank/DDBJ databases">
        <title>Discovery of a novel chromosome fission-fusion reversal in muntjac.</title>
        <authorList>
            <person name="Mudd A.B."/>
            <person name="Bredeson J.V."/>
            <person name="Baum R."/>
            <person name="Hockemeyer D."/>
            <person name="Rokhsar D.S."/>
        </authorList>
    </citation>
    <scope>NUCLEOTIDE SEQUENCE [LARGE SCALE GENOMIC DNA]</scope>
    <source>
        <strain evidence="13">UTSW_UCB_Mm</strain>
        <tissue evidence="13">Fibroblast cell line</tissue>
    </source>
</reference>
<dbReference type="GO" id="GO:0004930">
    <property type="term" value="F:G protein-coupled receptor activity"/>
    <property type="evidence" value="ECO:0007669"/>
    <property type="project" value="UniProtKB-KW"/>
</dbReference>
<keyword evidence="7 11" id="KW-0472">Membrane</keyword>
<dbReference type="AlphaFoldDB" id="A0A5N3WIT7"/>
<comment type="similarity">
    <text evidence="3">Belongs to the G-protein coupled receptor 1 family.</text>
</comment>
<dbReference type="Gene3D" id="1.20.1070.10">
    <property type="entry name" value="Rhodopsin 7-helix transmembrane proteins"/>
    <property type="match status" value="1"/>
</dbReference>
<dbReference type="EMBL" id="VCEA01000001">
    <property type="protein sequence ID" value="KAB0360907.1"/>
    <property type="molecule type" value="Genomic_DNA"/>
</dbReference>
<comment type="function">
    <text evidence="1">Putative odorant or sperm cell receptor.</text>
</comment>
<evidence type="ECO:0000259" key="12">
    <source>
        <dbReference type="PROSITE" id="PS50262"/>
    </source>
</evidence>
<dbReference type="GO" id="GO:0004984">
    <property type="term" value="F:olfactory receptor activity"/>
    <property type="evidence" value="ECO:0007669"/>
    <property type="project" value="InterPro"/>
</dbReference>
<keyword evidence="4 11" id="KW-0812">Transmembrane</keyword>
<dbReference type="InterPro" id="IPR000725">
    <property type="entry name" value="Olfact_rcpt"/>
</dbReference>
<dbReference type="FunFam" id="1.20.1070.10:FF:000012">
    <property type="entry name" value="Olfactory receptor"/>
    <property type="match status" value="1"/>
</dbReference>
<dbReference type="PROSITE" id="PS50262">
    <property type="entry name" value="G_PROTEIN_RECEP_F1_2"/>
    <property type="match status" value="1"/>
</dbReference>
<feature type="transmembrane region" description="Helical" evidence="11">
    <location>
        <begin position="196"/>
        <end position="217"/>
    </location>
</feature>
<accession>A0A5N3WIT7</accession>
<dbReference type="PANTHER" id="PTHR48002">
    <property type="entry name" value="OLFACTORY RECEPTOR"/>
    <property type="match status" value="1"/>
</dbReference>
<evidence type="ECO:0000256" key="2">
    <source>
        <dbReference type="ARBA" id="ARBA00004141"/>
    </source>
</evidence>
<keyword evidence="8" id="KW-1015">Disulfide bond</keyword>
<dbReference type="InterPro" id="IPR000276">
    <property type="entry name" value="GPCR_Rhodpsn"/>
</dbReference>
<evidence type="ECO:0000313" key="13">
    <source>
        <dbReference type="EMBL" id="KAB0360907.1"/>
    </source>
</evidence>
<gene>
    <name evidence="13" type="ORF">FD754_005063</name>
</gene>
<feature type="transmembrane region" description="Helical" evidence="11">
    <location>
        <begin position="229"/>
        <end position="248"/>
    </location>
</feature>
<keyword evidence="6" id="KW-0297">G-protein coupled receptor</keyword>
<organism evidence="13 14">
    <name type="scientific">Muntiacus muntjak</name>
    <name type="common">Barking deer</name>
    <name type="synonym">Indian muntjac</name>
    <dbReference type="NCBI Taxonomy" id="9888"/>
    <lineage>
        <taxon>Eukaryota</taxon>
        <taxon>Metazoa</taxon>
        <taxon>Chordata</taxon>
        <taxon>Craniata</taxon>
        <taxon>Vertebrata</taxon>
        <taxon>Euteleostomi</taxon>
        <taxon>Mammalia</taxon>
        <taxon>Eutheria</taxon>
        <taxon>Laurasiatheria</taxon>
        <taxon>Artiodactyla</taxon>
        <taxon>Ruminantia</taxon>
        <taxon>Pecora</taxon>
        <taxon>Cervidae</taxon>
        <taxon>Muntiacinae</taxon>
        <taxon>Muntiacus</taxon>
    </lineage>
</organism>
<dbReference type="SUPFAM" id="SSF81321">
    <property type="entry name" value="Family A G protein-coupled receptor-like"/>
    <property type="match status" value="1"/>
</dbReference>
<keyword evidence="9" id="KW-0675">Receptor</keyword>
<evidence type="ECO:0000256" key="11">
    <source>
        <dbReference type="SAM" id="Phobius"/>
    </source>
</evidence>